<feature type="compositionally biased region" description="Polar residues" evidence="1">
    <location>
        <begin position="487"/>
        <end position="501"/>
    </location>
</feature>
<reference evidence="3 4" key="2">
    <citation type="submission" date="2024-05" db="EMBL/GenBank/DDBJ databases">
        <authorList>
            <person name="Chen Y."/>
            <person name="Shah S."/>
            <person name="Dougan E. K."/>
            <person name="Thang M."/>
            <person name="Chan C."/>
        </authorList>
    </citation>
    <scope>NUCLEOTIDE SEQUENCE [LARGE SCALE GENOMIC DNA]</scope>
</reference>
<keyword evidence="4" id="KW-1185">Reference proteome</keyword>
<dbReference type="EMBL" id="CAMXCT020002691">
    <property type="protein sequence ID" value="CAL1153254.1"/>
    <property type="molecule type" value="Genomic_DNA"/>
</dbReference>
<feature type="compositionally biased region" description="Basic and acidic residues" evidence="1">
    <location>
        <begin position="502"/>
        <end position="519"/>
    </location>
</feature>
<feature type="region of interest" description="Disordered" evidence="1">
    <location>
        <begin position="158"/>
        <end position="268"/>
    </location>
</feature>
<feature type="compositionally biased region" description="Acidic residues" evidence="1">
    <location>
        <begin position="100"/>
        <end position="114"/>
    </location>
</feature>
<reference evidence="2" key="1">
    <citation type="submission" date="2022-10" db="EMBL/GenBank/DDBJ databases">
        <authorList>
            <person name="Chen Y."/>
            <person name="Dougan E. K."/>
            <person name="Chan C."/>
            <person name="Rhodes N."/>
            <person name="Thang M."/>
        </authorList>
    </citation>
    <scope>NUCLEOTIDE SEQUENCE</scope>
</reference>
<feature type="compositionally biased region" description="Basic and acidic residues" evidence="1">
    <location>
        <begin position="255"/>
        <end position="267"/>
    </location>
</feature>
<dbReference type="EMBL" id="CAMXCT010002691">
    <property type="protein sequence ID" value="CAI3999879.1"/>
    <property type="molecule type" value="Genomic_DNA"/>
</dbReference>
<evidence type="ECO:0000313" key="2">
    <source>
        <dbReference type="EMBL" id="CAI3999879.1"/>
    </source>
</evidence>
<evidence type="ECO:0000313" key="3">
    <source>
        <dbReference type="EMBL" id="CAL4787191.1"/>
    </source>
</evidence>
<feature type="region of interest" description="Disordered" evidence="1">
    <location>
        <begin position="479"/>
        <end position="535"/>
    </location>
</feature>
<feature type="region of interest" description="Disordered" evidence="1">
    <location>
        <begin position="798"/>
        <end position="850"/>
    </location>
</feature>
<feature type="compositionally biased region" description="Low complexity" evidence="1">
    <location>
        <begin position="118"/>
        <end position="130"/>
    </location>
</feature>
<sequence>MTRELREVIKCRKEILNKSMVKVAISKSGNKVDMRSSASYPRLFGSRIADLNVSWMESDAPLPDLTALISAGFHEVDWSRANLEPILTLVKHAVEQGEFEEEAEEMEEEDAEAEEAAKAPPKMKVAAPPAGSKAHSSADHFDEDEEMRAFEERLVKTGIPDAAAKTPAAVATPQKARKNVTPMSPPPETKKTKVSSPQRLVQIQDTQEQEPAEESQRPDDPMQVEIEQADDTPKDVPTEPTVADPESNGPPVPPAEKEPGASIRRTETTTTIPDMGLESHLFMRQLAGEHDVHDREVLHTRIEEWMCKMFEWHGPGVDWVIETDPLIAPHCKQLVLLLEERDRLGVELKETQKDEGVKTASVLTAYAKMSEKLGEMVGKLNENEAGLEARKESLNTWKEGKLEVIQSSTKEVQHRVSMVNLEIRKRMDMIIDAAQHEPDVVHVDEDPLMEELEQLMSNCPTPSGDNGPWLNSKTLILGEEASPSPQPQDAQTQRSLPTTPESKTKADETMGDGELKVEQTEPDGGAPKQVEMTQPTPEETALKHINGMEDGPMKSALLALCEASVSKALSSASSDLPREAVRAAVKVMERKDTTQLQAEHHLNDDGAELQPDGTYLYQGPNGRMETWSQRCARLRHNEKVAFNRSLRHAPDEVVRSAQNKGHNHLLNAQLFEDWISSGKCWMRSATYLNAKRSKEEKKRGCYVMKDKTWLVEKYGLTAAETIIENKKQLQAQKKPHEPNYVMDNPDIPGKDHALYRVFDSLSFENEEKNQWETGVTMNGDFSEEQSLELGPSMLQGAKQFGLFGNTGSSGDAPDPRNTRELGNGKPGDQHRDKKPKKPVGMKKQCGQKNSMLSNKLTDLKVLRNKVEHSPLSQSMKTGYLAELDARAGEMTSKKAELESHYMVEKSDEEIEQDEAMKSMLKNAVDSVEKLLPAFTTTCRSVKLAIESR</sequence>
<dbReference type="Proteomes" id="UP001152797">
    <property type="component" value="Unassembled WGS sequence"/>
</dbReference>
<evidence type="ECO:0000313" key="4">
    <source>
        <dbReference type="Proteomes" id="UP001152797"/>
    </source>
</evidence>
<feature type="region of interest" description="Disordered" evidence="1">
    <location>
        <begin position="100"/>
        <end position="143"/>
    </location>
</feature>
<comment type="caution">
    <text evidence="2">The sequence shown here is derived from an EMBL/GenBank/DDBJ whole genome shotgun (WGS) entry which is preliminary data.</text>
</comment>
<evidence type="ECO:0000256" key="1">
    <source>
        <dbReference type="SAM" id="MobiDB-lite"/>
    </source>
</evidence>
<feature type="compositionally biased region" description="Low complexity" evidence="1">
    <location>
        <begin position="162"/>
        <end position="174"/>
    </location>
</feature>
<accession>A0A9P1CY60</accession>
<dbReference type="AlphaFoldDB" id="A0A9P1CY60"/>
<dbReference type="EMBL" id="CAMXCT030002691">
    <property type="protein sequence ID" value="CAL4787191.1"/>
    <property type="molecule type" value="Genomic_DNA"/>
</dbReference>
<proteinExistence type="predicted"/>
<name>A0A9P1CY60_9DINO</name>
<feature type="compositionally biased region" description="Polar residues" evidence="1">
    <location>
        <begin position="194"/>
        <end position="206"/>
    </location>
</feature>
<gene>
    <name evidence="2" type="ORF">C1SCF055_LOCUS26044</name>
</gene>
<protein>
    <submittedName>
        <fullName evidence="2">Uncharacterized protein</fullName>
    </submittedName>
</protein>
<organism evidence="2">
    <name type="scientific">Cladocopium goreaui</name>
    <dbReference type="NCBI Taxonomy" id="2562237"/>
    <lineage>
        <taxon>Eukaryota</taxon>
        <taxon>Sar</taxon>
        <taxon>Alveolata</taxon>
        <taxon>Dinophyceae</taxon>
        <taxon>Suessiales</taxon>
        <taxon>Symbiodiniaceae</taxon>
        <taxon>Cladocopium</taxon>
    </lineage>
</organism>